<protein>
    <submittedName>
        <fullName evidence="10">Peptide/nickel transport system permease protein</fullName>
    </submittedName>
</protein>
<feature type="transmembrane region" description="Helical" evidence="7">
    <location>
        <begin position="116"/>
        <end position="138"/>
    </location>
</feature>
<dbReference type="CDD" id="cd06261">
    <property type="entry name" value="TM_PBP2"/>
    <property type="match status" value="1"/>
</dbReference>
<name>A0A1C6RQJ5_9ACTN</name>
<dbReference type="PROSITE" id="PS50928">
    <property type="entry name" value="ABC_TM1"/>
    <property type="match status" value="1"/>
</dbReference>
<evidence type="ECO:0000256" key="6">
    <source>
        <dbReference type="ARBA" id="ARBA00023136"/>
    </source>
</evidence>
<feature type="transmembrane region" description="Helical" evidence="7">
    <location>
        <begin position="224"/>
        <end position="246"/>
    </location>
</feature>
<organism evidence="10 11">
    <name type="scientific">Micromonospora nigra</name>
    <dbReference type="NCBI Taxonomy" id="145857"/>
    <lineage>
        <taxon>Bacteria</taxon>
        <taxon>Bacillati</taxon>
        <taxon>Actinomycetota</taxon>
        <taxon>Actinomycetes</taxon>
        <taxon>Micromonosporales</taxon>
        <taxon>Micromonosporaceae</taxon>
        <taxon>Micromonospora</taxon>
    </lineage>
</organism>
<gene>
    <name evidence="10" type="ORF">GA0070616_1755</name>
</gene>
<evidence type="ECO:0000259" key="9">
    <source>
        <dbReference type="PROSITE" id="PS50928"/>
    </source>
</evidence>
<dbReference type="InterPro" id="IPR000515">
    <property type="entry name" value="MetI-like"/>
</dbReference>
<dbReference type="Pfam" id="PF12911">
    <property type="entry name" value="OppC_N"/>
    <property type="match status" value="1"/>
</dbReference>
<dbReference type="EMBL" id="FMHT01000003">
    <property type="protein sequence ID" value="SCL19490.1"/>
    <property type="molecule type" value="Genomic_DNA"/>
</dbReference>
<keyword evidence="5 7" id="KW-1133">Transmembrane helix</keyword>
<dbReference type="InterPro" id="IPR025966">
    <property type="entry name" value="OppC_N"/>
</dbReference>
<keyword evidence="4 7" id="KW-0812">Transmembrane</keyword>
<evidence type="ECO:0000313" key="10">
    <source>
        <dbReference type="EMBL" id="SCL19490.1"/>
    </source>
</evidence>
<comment type="subcellular location">
    <subcellularLocation>
        <location evidence="1 7">Cell membrane</location>
        <topology evidence="1 7">Multi-pass membrane protein</topology>
    </subcellularLocation>
</comment>
<dbReference type="RefSeq" id="WP_091079073.1">
    <property type="nucleotide sequence ID" value="NZ_FMHT01000003.1"/>
</dbReference>
<dbReference type="InterPro" id="IPR050366">
    <property type="entry name" value="BP-dependent_transpt_permease"/>
</dbReference>
<comment type="similarity">
    <text evidence="7">Belongs to the binding-protein-dependent transport system permease family.</text>
</comment>
<dbReference type="GO" id="GO:0005886">
    <property type="term" value="C:plasma membrane"/>
    <property type="evidence" value="ECO:0007669"/>
    <property type="project" value="UniProtKB-SubCell"/>
</dbReference>
<feature type="transmembrane region" description="Helical" evidence="7">
    <location>
        <begin position="49"/>
        <end position="66"/>
    </location>
</feature>
<dbReference type="InterPro" id="IPR035906">
    <property type="entry name" value="MetI-like_sf"/>
</dbReference>
<keyword evidence="11" id="KW-1185">Reference proteome</keyword>
<dbReference type="OrthoDB" id="9812701at2"/>
<dbReference type="GO" id="GO:0055085">
    <property type="term" value="P:transmembrane transport"/>
    <property type="evidence" value="ECO:0007669"/>
    <property type="project" value="InterPro"/>
</dbReference>
<dbReference type="Pfam" id="PF00528">
    <property type="entry name" value="BPD_transp_1"/>
    <property type="match status" value="1"/>
</dbReference>
<dbReference type="SUPFAM" id="SSF161098">
    <property type="entry name" value="MetI-like"/>
    <property type="match status" value="1"/>
</dbReference>
<proteinExistence type="inferred from homology"/>
<dbReference type="Proteomes" id="UP000199699">
    <property type="component" value="Unassembled WGS sequence"/>
</dbReference>
<keyword evidence="6 7" id="KW-0472">Membrane</keyword>
<feature type="transmembrane region" description="Helical" evidence="7">
    <location>
        <begin position="174"/>
        <end position="193"/>
    </location>
</feature>
<dbReference type="Gene3D" id="1.10.3720.10">
    <property type="entry name" value="MetI-like"/>
    <property type="match status" value="1"/>
</dbReference>
<feature type="transmembrane region" description="Helical" evidence="7">
    <location>
        <begin position="280"/>
        <end position="303"/>
    </location>
</feature>
<feature type="region of interest" description="Disordered" evidence="8">
    <location>
        <begin position="1"/>
        <end position="32"/>
    </location>
</feature>
<evidence type="ECO:0000313" key="11">
    <source>
        <dbReference type="Proteomes" id="UP000199699"/>
    </source>
</evidence>
<accession>A0A1C6RQJ5</accession>
<evidence type="ECO:0000256" key="3">
    <source>
        <dbReference type="ARBA" id="ARBA00022475"/>
    </source>
</evidence>
<evidence type="ECO:0000256" key="2">
    <source>
        <dbReference type="ARBA" id="ARBA00022448"/>
    </source>
</evidence>
<sequence length="312" mass="33510">MSDVTRAGAAATGDPTVADTLAPETPPGGKERNASLWADARRQLVRDPVFVIAALYILVVTSMALFPRLWTSADPRACNTDRSRTPPNAEFPFGTDILGCDYYAHAIYGARPSMQIALLATTGLVVIGGGLGLLAGYYGGWADAIISRAMDIFFSLPFLLGAIVFLTVVKQQNVWTLTLVLVVLSWPTIARIIRGSVISSKDLDYVHAAKAVGARNGRLMLRHILPNAVAPMLVYATIVLGSFVAAEATLTFLGVGLQPPAQSWGIMISAHQVYFLEDPWLLLFPCGLLVGTVLSFILMGDALRDALDPKLR</sequence>
<dbReference type="AlphaFoldDB" id="A0A1C6RQJ5"/>
<evidence type="ECO:0000256" key="5">
    <source>
        <dbReference type="ARBA" id="ARBA00022989"/>
    </source>
</evidence>
<reference evidence="10 11" key="1">
    <citation type="submission" date="2016-06" db="EMBL/GenBank/DDBJ databases">
        <authorList>
            <person name="Kjaerup R.B."/>
            <person name="Dalgaard T.S."/>
            <person name="Juul-Madsen H.R."/>
        </authorList>
    </citation>
    <scope>NUCLEOTIDE SEQUENCE [LARGE SCALE GENOMIC DNA]</scope>
    <source>
        <strain evidence="10 11">DSM 43818</strain>
    </source>
</reference>
<feature type="domain" description="ABC transmembrane type-1" evidence="9">
    <location>
        <begin position="110"/>
        <end position="300"/>
    </location>
</feature>
<dbReference type="PANTHER" id="PTHR43386:SF6">
    <property type="entry name" value="ABC TRANSPORTER PERMEASE PROTEIN"/>
    <property type="match status" value="1"/>
</dbReference>
<evidence type="ECO:0000256" key="4">
    <source>
        <dbReference type="ARBA" id="ARBA00022692"/>
    </source>
</evidence>
<dbReference type="PANTHER" id="PTHR43386">
    <property type="entry name" value="OLIGOPEPTIDE TRANSPORT SYSTEM PERMEASE PROTEIN APPC"/>
    <property type="match status" value="1"/>
</dbReference>
<keyword evidence="2 7" id="KW-0813">Transport</keyword>
<feature type="transmembrane region" description="Helical" evidence="7">
    <location>
        <begin position="150"/>
        <end position="168"/>
    </location>
</feature>
<evidence type="ECO:0000256" key="8">
    <source>
        <dbReference type="SAM" id="MobiDB-lite"/>
    </source>
</evidence>
<dbReference type="STRING" id="145857.GA0070616_1755"/>
<keyword evidence="3" id="KW-1003">Cell membrane</keyword>
<evidence type="ECO:0000256" key="7">
    <source>
        <dbReference type="RuleBase" id="RU363032"/>
    </source>
</evidence>
<evidence type="ECO:0000256" key="1">
    <source>
        <dbReference type="ARBA" id="ARBA00004651"/>
    </source>
</evidence>